<dbReference type="Proteomes" id="UP000242972">
    <property type="component" value="Unassembled WGS sequence"/>
</dbReference>
<reference evidence="1 2" key="1">
    <citation type="journal article" date="2014" name="BMC Genomics">
        <title>Comparison of environmental and isolate Sulfobacillus genomes reveals diverse carbon, sulfur, nitrogen, and hydrogen metabolisms.</title>
        <authorList>
            <person name="Justice N.B."/>
            <person name="Norman A."/>
            <person name="Brown C.T."/>
            <person name="Singh A."/>
            <person name="Thomas B.C."/>
            <person name="Banfield J.F."/>
        </authorList>
    </citation>
    <scope>NUCLEOTIDE SEQUENCE [LARGE SCALE GENOMIC DNA]</scope>
    <source>
        <strain evidence="1">AMDSBA4</strain>
    </source>
</reference>
<sequence length="78" mass="8601">MIDPVYWAALLDLAAQESESGDDWFDPEIQAVGYLLATATLIRDAFWQRILIGKDGMGFLDILQGFLCGGTGFLFGVR</sequence>
<evidence type="ECO:0000313" key="1">
    <source>
        <dbReference type="EMBL" id="PSR35086.1"/>
    </source>
</evidence>
<gene>
    <name evidence="1" type="ORF">C7B46_02730</name>
</gene>
<accession>A0A2T2XKR1</accession>
<evidence type="ECO:0000313" key="2">
    <source>
        <dbReference type="Proteomes" id="UP000242972"/>
    </source>
</evidence>
<dbReference type="EMBL" id="PXYW01000004">
    <property type="protein sequence ID" value="PSR35086.1"/>
    <property type="molecule type" value="Genomic_DNA"/>
</dbReference>
<proteinExistence type="predicted"/>
<name>A0A2T2XKR1_9FIRM</name>
<organism evidence="1 2">
    <name type="scientific">Sulfobacillus benefaciens</name>
    <dbReference type="NCBI Taxonomy" id="453960"/>
    <lineage>
        <taxon>Bacteria</taxon>
        <taxon>Bacillati</taxon>
        <taxon>Bacillota</taxon>
        <taxon>Clostridia</taxon>
        <taxon>Eubacteriales</taxon>
        <taxon>Clostridiales Family XVII. Incertae Sedis</taxon>
        <taxon>Sulfobacillus</taxon>
    </lineage>
</organism>
<protein>
    <submittedName>
        <fullName evidence="1">Uncharacterized protein</fullName>
    </submittedName>
</protein>
<comment type="caution">
    <text evidence="1">The sequence shown here is derived from an EMBL/GenBank/DDBJ whole genome shotgun (WGS) entry which is preliminary data.</text>
</comment>
<dbReference type="AlphaFoldDB" id="A0A2T2XKR1"/>